<sequence length="125" mass="14620">MSFKNFLSTKKAVFLLFIFLLSLGYIQLKQIRKQRAIDVEKNTLISQTRELEQKNKQLEDSLSYLNSTEFKERVARQQLNLKKEGEIVFNFTDGPRIEGAKTGSFTAEKPSGSNFEKWIKYFNKK</sequence>
<organism evidence="2 3">
    <name type="scientific">Candidatus Doudnabacteria bacterium CG10_big_fil_rev_8_21_14_0_10_42_18</name>
    <dbReference type="NCBI Taxonomy" id="1974552"/>
    <lineage>
        <taxon>Bacteria</taxon>
        <taxon>Candidatus Doudnaibacteriota</taxon>
    </lineage>
</organism>
<feature type="coiled-coil region" evidence="1">
    <location>
        <begin position="41"/>
        <end position="68"/>
    </location>
</feature>
<gene>
    <name evidence="2" type="ORF">COT92_01620</name>
</gene>
<reference evidence="3" key="1">
    <citation type="submission" date="2017-09" db="EMBL/GenBank/DDBJ databases">
        <title>Depth-based differentiation of microbial function through sediment-hosted aquifers and enrichment of novel symbionts in the deep terrestrial subsurface.</title>
        <authorList>
            <person name="Probst A.J."/>
            <person name="Ladd B."/>
            <person name="Jarett J.K."/>
            <person name="Geller-Mcgrath D.E."/>
            <person name="Sieber C.M.K."/>
            <person name="Emerson J.B."/>
            <person name="Anantharaman K."/>
            <person name="Thomas B.C."/>
            <person name="Malmstrom R."/>
            <person name="Stieglmeier M."/>
            <person name="Klingl A."/>
            <person name="Woyke T."/>
            <person name="Ryan C.M."/>
            <person name="Banfield J.F."/>
        </authorList>
    </citation>
    <scope>NUCLEOTIDE SEQUENCE [LARGE SCALE GENOMIC DNA]</scope>
</reference>
<dbReference type="Pfam" id="PF04977">
    <property type="entry name" value="DivIC"/>
    <property type="match status" value="1"/>
</dbReference>
<dbReference type="AlphaFoldDB" id="A0A2H0VBA1"/>
<comment type="caution">
    <text evidence="2">The sequence shown here is derived from an EMBL/GenBank/DDBJ whole genome shotgun (WGS) entry which is preliminary data.</text>
</comment>
<keyword evidence="1" id="KW-0175">Coiled coil</keyword>
<evidence type="ECO:0000313" key="2">
    <source>
        <dbReference type="EMBL" id="PIR96341.1"/>
    </source>
</evidence>
<accession>A0A2H0VBA1</accession>
<evidence type="ECO:0008006" key="4">
    <source>
        <dbReference type="Google" id="ProtNLM"/>
    </source>
</evidence>
<evidence type="ECO:0000313" key="3">
    <source>
        <dbReference type="Proteomes" id="UP000230922"/>
    </source>
</evidence>
<dbReference type="InterPro" id="IPR007060">
    <property type="entry name" value="FtsL/DivIC"/>
</dbReference>
<dbReference type="Proteomes" id="UP000230922">
    <property type="component" value="Unassembled WGS sequence"/>
</dbReference>
<dbReference type="EMBL" id="PFAK01000026">
    <property type="protein sequence ID" value="PIR96341.1"/>
    <property type="molecule type" value="Genomic_DNA"/>
</dbReference>
<evidence type="ECO:0000256" key="1">
    <source>
        <dbReference type="SAM" id="Coils"/>
    </source>
</evidence>
<protein>
    <recommendedName>
        <fullName evidence="4">Septum formation initiator</fullName>
    </recommendedName>
</protein>
<name>A0A2H0VBA1_9BACT</name>
<proteinExistence type="predicted"/>